<organism evidence="7 8">
    <name type="scientific">Spraguea lophii (strain 42_110)</name>
    <name type="common">Microsporidian parasite</name>
    <dbReference type="NCBI Taxonomy" id="1358809"/>
    <lineage>
        <taxon>Eukaryota</taxon>
        <taxon>Fungi</taxon>
        <taxon>Fungi incertae sedis</taxon>
        <taxon>Microsporidia</taxon>
        <taxon>Spragueidae</taxon>
        <taxon>Spraguea</taxon>
    </lineage>
</organism>
<dbReference type="OMA" id="QPPHDVI"/>
<dbReference type="PROSITE" id="PS00359">
    <property type="entry name" value="RIBOSOMAL_L11"/>
    <property type="match status" value="1"/>
</dbReference>
<dbReference type="PANTHER" id="PTHR11661:SF2">
    <property type="entry name" value="LARGE RIBOSOMAL SUBUNIT PROTEIN UL11"/>
    <property type="match status" value="1"/>
</dbReference>
<feature type="domain" description="Large ribosomal subunit protein uL11 C-terminal" evidence="5">
    <location>
        <begin position="75"/>
        <end position="142"/>
    </location>
</feature>
<dbReference type="PANTHER" id="PTHR11661">
    <property type="entry name" value="60S RIBOSOMAL PROTEIN L12"/>
    <property type="match status" value="1"/>
</dbReference>
<name>S7W9J9_SPRLO</name>
<evidence type="ECO:0000313" key="8">
    <source>
        <dbReference type="Proteomes" id="UP000014978"/>
    </source>
</evidence>
<evidence type="ECO:0000256" key="1">
    <source>
        <dbReference type="ARBA" id="ARBA00010537"/>
    </source>
</evidence>
<dbReference type="Pfam" id="PF03946">
    <property type="entry name" value="Ribosomal_L11_N"/>
    <property type="match status" value="1"/>
</dbReference>
<dbReference type="GO" id="GO:0006412">
    <property type="term" value="P:translation"/>
    <property type="evidence" value="ECO:0007669"/>
    <property type="project" value="InterPro"/>
</dbReference>
<dbReference type="STRING" id="1358809.S7W9J9"/>
<feature type="domain" description="Large ribosomal subunit protein uL11 N-terminal" evidence="6">
    <location>
        <begin position="14"/>
        <end position="68"/>
    </location>
</feature>
<evidence type="ECO:0000256" key="3">
    <source>
        <dbReference type="ARBA" id="ARBA00023274"/>
    </source>
</evidence>
<dbReference type="SMART" id="SM00649">
    <property type="entry name" value="RL11"/>
    <property type="match status" value="1"/>
</dbReference>
<keyword evidence="2 4" id="KW-0689">Ribosomal protein</keyword>
<dbReference type="EMBL" id="ATCN01000205">
    <property type="protein sequence ID" value="EPR79546.1"/>
    <property type="molecule type" value="Genomic_DNA"/>
</dbReference>
<evidence type="ECO:0000256" key="2">
    <source>
        <dbReference type="ARBA" id="ARBA00022980"/>
    </source>
</evidence>
<dbReference type="SUPFAM" id="SSF46906">
    <property type="entry name" value="Ribosomal protein L11, C-terminal domain"/>
    <property type="match status" value="1"/>
</dbReference>
<dbReference type="FunCoup" id="S7W9J9">
    <property type="interactions" value="162"/>
</dbReference>
<keyword evidence="3 4" id="KW-0687">Ribonucleoprotein</keyword>
<dbReference type="Gene3D" id="1.10.10.250">
    <property type="entry name" value="Ribosomal protein L11, C-terminal domain"/>
    <property type="match status" value="1"/>
</dbReference>
<keyword evidence="8" id="KW-1185">Reference proteome</keyword>
<dbReference type="InterPro" id="IPR036769">
    <property type="entry name" value="Ribosomal_uL11_C_sf"/>
</dbReference>
<evidence type="ECO:0000256" key="4">
    <source>
        <dbReference type="RuleBase" id="RU003978"/>
    </source>
</evidence>
<evidence type="ECO:0000313" key="7">
    <source>
        <dbReference type="EMBL" id="EPR79546.1"/>
    </source>
</evidence>
<dbReference type="InParanoid" id="S7W9J9"/>
<proteinExistence type="inferred from homology"/>
<evidence type="ECO:0000259" key="5">
    <source>
        <dbReference type="Pfam" id="PF00298"/>
    </source>
</evidence>
<dbReference type="HOGENOM" id="CLU_074237_5_0_1"/>
<evidence type="ECO:0000259" key="6">
    <source>
        <dbReference type="Pfam" id="PF03946"/>
    </source>
</evidence>
<dbReference type="Gene3D" id="3.30.1550.10">
    <property type="entry name" value="Ribosomal protein L11/L12, N-terminal domain"/>
    <property type="match status" value="1"/>
</dbReference>
<dbReference type="GO" id="GO:0022625">
    <property type="term" value="C:cytosolic large ribosomal subunit"/>
    <property type="evidence" value="ECO:0007669"/>
    <property type="project" value="TreeGrafter"/>
</dbReference>
<comment type="caution">
    <text evidence="7">The sequence shown here is derived from an EMBL/GenBank/DDBJ whole genome shotgun (WGS) entry which is preliminary data.</text>
</comment>
<protein>
    <submittedName>
        <fullName evidence="7">60S ribosomal protein L12</fullName>
    </submittedName>
</protein>
<dbReference type="InterPro" id="IPR036796">
    <property type="entry name" value="Ribosomal_uL11_N_sf"/>
</dbReference>
<dbReference type="Proteomes" id="UP000014978">
    <property type="component" value="Unassembled WGS sequence"/>
</dbReference>
<accession>S7W9J9</accession>
<dbReference type="GO" id="GO:0070180">
    <property type="term" value="F:large ribosomal subunit rRNA binding"/>
    <property type="evidence" value="ECO:0007669"/>
    <property type="project" value="TreeGrafter"/>
</dbReference>
<dbReference type="GO" id="GO:0003735">
    <property type="term" value="F:structural constituent of ribosome"/>
    <property type="evidence" value="ECO:0007669"/>
    <property type="project" value="InterPro"/>
</dbReference>
<dbReference type="InterPro" id="IPR020783">
    <property type="entry name" value="Ribosomal_uL11_C"/>
</dbReference>
<dbReference type="HAMAP" id="MF_00736">
    <property type="entry name" value="Ribosomal_uL11"/>
    <property type="match status" value="1"/>
</dbReference>
<dbReference type="AlphaFoldDB" id="S7W9J9"/>
<dbReference type="SUPFAM" id="SSF54747">
    <property type="entry name" value="Ribosomal L11/L12e N-terminal domain"/>
    <property type="match status" value="1"/>
</dbReference>
<dbReference type="VEuPathDB" id="MicrosporidiaDB:SLOPH_57"/>
<gene>
    <name evidence="7" type="ORF">SLOPH_57</name>
</gene>
<sequence>MSAPKQDSDEKLIFLRVVGGEAPGSTLAQRVGPLGISAKVVGEDIKKVTAKYQGMKVGVLLRIKDRKAAVEVILSTANLVIEALNEPPRDRKKVKNINHSGDLSMTDIVIIGRKVATKAYSKTLTGTVKQVLGTCLSVGCTVEGKNPKTVIREINEGMVTLPAE</sequence>
<dbReference type="InterPro" id="IPR020784">
    <property type="entry name" value="Ribosomal_uL11_N"/>
</dbReference>
<comment type="similarity">
    <text evidence="1 4">Belongs to the universal ribosomal protein uL11 family.</text>
</comment>
<dbReference type="OrthoDB" id="1478556at2759"/>
<dbReference type="InterPro" id="IPR000911">
    <property type="entry name" value="Ribosomal_uL11"/>
</dbReference>
<dbReference type="Pfam" id="PF00298">
    <property type="entry name" value="Ribosomal_L11"/>
    <property type="match status" value="1"/>
</dbReference>
<reference evidence="8" key="1">
    <citation type="journal article" date="2013" name="PLoS Genet.">
        <title>The genome of Spraguea lophii and the basis of host-microsporidian interactions.</title>
        <authorList>
            <person name="Campbell S.E."/>
            <person name="Williams T.A."/>
            <person name="Yousuf A."/>
            <person name="Soanes D.M."/>
            <person name="Paszkiewicz K.H."/>
            <person name="Williams B.A.P."/>
        </authorList>
    </citation>
    <scope>NUCLEOTIDE SEQUENCE [LARGE SCALE GENOMIC DNA]</scope>
    <source>
        <strain evidence="8">42_110</strain>
    </source>
</reference>
<dbReference type="InterPro" id="IPR020785">
    <property type="entry name" value="Ribosomal_uL11_CS"/>
</dbReference>